<feature type="region of interest" description="Disordered" evidence="5">
    <location>
        <begin position="851"/>
        <end position="903"/>
    </location>
</feature>
<feature type="domain" description="Ubiquitin-like protease family profile" evidence="6">
    <location>
        <begin position="1008"/>
        <end position="1180"/>
    </location>
</feature>
<evidence type="ECO:0000313" key="8">
    <source>
        <dbReference type="Proteomes" id="UP001163105"/>
    </source>
</evidence>
<feature type="region of interest" description="Disordered" evidence="5">
    <location>
        <begin position="916"/>
        <end position="954"/>
    </location>
</feature>
<evidence type="ECO:0000313" key="7">
    <source>
        <dbReference type="EMBL" id="KAJ6440838.1"/>
    </source>
</evidence>
<evidence type="ECO:0000256" key="5">
    <source>
        <dbReference type="SAM" id="MobiDB-lite"/>
    </source>
</evidence>
<dbReference type="GO" id="GO:0016929">
    <property type="term" value="F:deSUMOylase activity"/>
    <property type="evidence" value="ECO:0007669"/>
    <property type="project" value="TreeGrafter"/>
</dbReference>
<protein>
    <submittedName>
        <fullName evidence="7">Ro-7-like protein</fullName>
    </submittedName>
</protein>
<dbReference type="PROSITE" id="PS50600">
    <property type="entry name" value="ULP_PROTEASE"/>
    <property type="match status" value="1"/>
</dbReference>
<dbReference type="Proteomes" id="UP001163105">
    <property type="component" value="Unassembled WGS sequence"/>
</dbReference>
<dbReference type="SUPFAM" id="SSF54001">
    <property type="entry name" value="Cysteine proteinases"/>
    <property type="match status" value="1"/>
</dbReference>
<keyword evidence="2" id="KW-0645">Protease</keyword>
<keyword evidence="8" id="KW-1185">Reference proteome</keyword>
<feature type="compositionally biased region" description="Low complexity" evidence="5">
    <location>
        <begin position="329"/>
        <end position="340"/>
    </location>
</feature>
<evidence type="ECO:0000256" key="1">
    <source>
        <dbReference type="ARBA" id="ARBA00005234"/>
    </source>
</evidence>
<name>A0AB34FPN4_9HYPO</name>
<dbReference type="GO" id="GO:0006508">
    <property type="term" value="P:proteolysis"/>
    <property type="evidence" value="ECO:0007669"/>
    <property type="project" value="UniProtKB-KW"/>
</dbReference>
<evidence type="ECO:0000256" key="3">
    <source>
        <dbReference type="ARBA" id="ARBA00022801"/>
    </source>
</evidence>
<evidence type="ECO:0000259" key="6">
    <source>
        <dbReference type="PROSITE" id="PS50600"/>
    </source>
</evidence>
<dbReference type="InterPro" id="IPR003653">
    <property type="entry name" value="Peptidase_C48_C"/>
</dbReference>
<keyword evidence="3" id="KW-0378">Hydrolase</keyword>
<feature type="compositionally biased region" description="Acidic residues" evidence="5">
    <location>
        <begin position="216"/>
        <end position="225"/>
    </location>
</feature>
<evidence type="ECO:0000256" key="4">
    <source>
        <dbReference type="ARBA" id="ARBA00022807"/>
    </source>
</evidence>
<dbReference type="GO" id="GO:0016926">
    <property type="term" value="P:protein desumoylation"/>
    <property type="evidence" value="ECO:0007669"/>
    <property type="project" value="TreeGrafter"/>
</dbReference>
<feature type="region of interest" description="Disordered" evidence="5">
    <location>
        <begin position="266"/>
        <end position="344"/>
    </location>
</feature>
<dbReference type="PANTHER" id="PTHR12606:SF141">
    <property type="entry name" value="GH15225P-RELATED"/>
    <property type="match status" value="1"/>
</dbReference>
<gene>
    <name evidence="7" type="ORF">O9K51_06630</name>
</gene>
<comment type="similarity">
    <text evidence="1">Belongs to the peptidase C48 family.</text>
</comment>
<dbReference type="AlphaFoldDB" id="A0AB34FPN4"/>
<feature type="region of interest" description="Disordered" evidence="5">
    <location>
        <begin position="165"/>
        <end position="239"/>
    </location>
</feature>
<feature type="region of interest" description="Disordered" evidence="5">
    <location>
        <begin position="1"/>
        <end position="47"/>
    </location>
</feature>
<feature type="compositionally biased region" description="Low complexity" evidence="5">
    <location>
        <begin position="266"/>
        <end position="280"/>
    </location>
</feature>
<sequence>MSAPTPVTAPVTAPAAATATNTGTAMAPAQQQQQQQPVNVPLQPRPDNRWTRKAVGALFWSNRRESTRSIGRLGVPMADRVIPISQAIDAARYGAPGVHYTREGDSDPLPGPERPRRVFERPGTRFVVDTVFPFEARHRPLYCATATTWTALNAATRSAAIATREASVDATTRTTPRTTIKNRHQHKEAYRKATTQVNLTIRKPTQRVPRQPAVESDSDSDDDESISTIAPASLLPNTVPPSAAAPLVAIEPIGPPEQVTFHHIAQSAAPASQTAQPVSATPGEESSAQAVFHFGQHQTNEEPTSPGVIEFAPHLEPLPLLPGPSDSGPQQNAPPQSSNPDEPEFVVINGIRTRKRRANTTEIELVASVLGSTLPAPQRTYLNAKAPRRMYLPQVQNISTWVMAGVRNVVTRAGGKVAGFARTTTNHVARIRRRAGAAVNTARRTIEFSNKRFRVDAPDATLARWQPGEDAIRNIIIEKNEFFNFMNKLGRTIEQTGDREQMNHILRFLRSSVPLLPSSDPIADQNADLVERFLRQLLNCIQVCDRVYSIDSFIRLKKRNPTLQARISYDIKVEDLPHVRSARAFLAAPALPATCNDFLQLFGFNSSQRLPKDDFDAVLLDLQAILANLPMPTFVVSKRYRKQIRLYFPAPERSASDWKWTIPGAFPEDEPEPRGEDAVASQNAIVTEAVAEPVASLQPEIRRSDMSHVNRLRADYLEANIAKMTDAEFHAKYYNKSEAHCSIENQYVRSFESKEPCPSKHPLNSILKHRKKLPRQSTPKRLRVTRPPKIVRFTEGTLSPQQRSHTGLDVPRRLDQKRDSQLPVTPMPRRGATRNVFMRDEDAPQIELEIETPMKDVLPGRLNRRPREPADKTQKDSDPDARIRALFDEPSPPGMAKSEAVSKLVQRMKSDAVRKAAEDARLADEEKKKAQKAAREAAEVARKAEEEKRKAEEERRRREFIRNIDQHRQLRTPNKPLITVPTGPLVGKADSTLLGSGTQIFTTTPEGTGLRKHDFTSVIPDTNWLNDEIINGSILWLDRSINEAAGIKDFKQQTRKCLALTSFFFKSLLSKGNEGVERKMRRHGINKNNFLDMDTVLMPVCTNNHWTLIVIRPKMRTIAHMDSLNPAGNQHYIDVGMNYVRFVLKDNFEESLWKTESYQAPRQTNGYDCGVFTITNAICLALGLSPVEAYSARDMTVQRKRIACILLNEGYHGDFSLEGF</sequence>
<dbReference type="EMBL" id="JAQHRD010000005">
    <property type="protein sequence ID" value="KAJ6440838.1"/>
    <property type="molecule type" value="Genomic_DNA"/>
</dbReference>
<dbReference type="InterPro" id="IPR038765">
    <property type="entry name" value="Papain-like_cys_pep_sf"/>
</dbReference>
<dbReference type="Gene3D" id="3.40.395.10">
    <property type="entry name" value="Adenoviral Proteinase, Chain A"/>
    <property type="match status" value="1"/>
</dbReference>
<dbReference type="Pfam" id="PF02902">
    <property type="entry name" value="Peptidase_C48"/>
    <property type="match status" value="1"/>
</dbReference>
<reference evidence="7" key="1">
    <citation type="submission" date="2023-01" db="EMBL/GenBank/DDBJ databases">
        <title>The growth and conidiation of Purpureocillium lavendulum are regulated by nitrogen source and histone H3K14 acetylation.</title>
        <authorList>
            <person name="Tang P."/>
            <person name="Han J."/>
            <person name="Zhang C."/>
            <person name="Tang P."/>
            <person name="Qi F."/>
            <person name="Zhang K."/>
            <person name="Liang L."/>
        </authorList>
    </citation>
    <scope>NUCLEOTIDE SEQUENCE</scope>
    <source>
        <strain evidence="7">YMF1.00683</strain>
    </source>
</reference>
<proteinExistence type="inferred from homology"/>
<feature type="compositionally biased region" description="Polar residues" evidence="5">
    <location>
        <begin position="796"/>
        <end position="805"/>
    </location>
</feature>
<dbReference type="PANTHER" id="PTHR12606">
    <property type="entry name" value="SENTRIN/SUMO-SPECIFIC PROTEASE"/>
    <property type="match status" value="1"/>
</dbReference>
<feature type="compositionally biased region" description="Basic and acidic residues" evidence="5">
    <location>
        <begin position="810"/>
        <end position="820"/>
    </location>
</feature>
<keyword evidence="4" id="KW-0788">Thiol protease</keyword>
<feature type="compositionally biased region" description="Low complexity" evidence="5">
    <location>
        <begin position="1"/>
        <end position="36"/>
    </location>
</feature>
<comment type="caution">
    <text evidence="7">The sequence shown here is derived from an EMBL/GenBank/DDBJ whole genome shotgun (WGS) entry which is preliminary data.</text>
</comment>
<accession>A0AB34FPN4</accession>
<feature type="compositionally biased region" description="Basic and acidic residues" evidence="5">
    <location>
        <begin position="865"/>
        <end position="887"/>
    </location>
</feature>
<dbReference type="GO" id="GO:0005634">
    <property type="term" value="C:nucleus"/>
    <property type="evidence" value="ECO:0007669"/>
    <property type="project" value="TreeGrafter"/>
</dbReference>
<evidence type="ECO:0000256" key="2">
    <source>
        <dbReference type="ARBA" id="ARBA00022670"/>
    </source>
</evidence>
<organism evidence="7 8">
    <name type="scientific">Purpureocillium lavendulum</name>
    <dbReference type="NCBI Taxonomy" id="1247861"/>
    <lineage>
        <taxon>Eukaryota</taxon>
        <taxon>Fungi</taxon>
        <taxon>Dikarya</taxon>
        <taxon>Ascomycota</taxon>
        <taxon>Pezizomycotina</taxon>
        <taxon>Sordariomycetes</taxon>
        <taxon>Hypocreomycetidae</taxon>
        <taxon>Hypocreales</taxon>
        <taxon>Ophiocordycipitaceae</taxon>
        <taxon>Purpureocillium</taxon>
    </lineage>
</organism>
<feature type="region of interest" description="Disordered" evidence="5">
    <location>
        <begin position="795"/>
        <end position="833"/>
    </location>
</feature>